<feature type="signal peptide" evidence="3">
    <location>
        <begin position="1"/>
        <end position="18"/>
    </location>
</feature>
<feature type="transmembrane region" description="Helical" evidence="2">
    <location>
        <begin position="43"/>
        <end position="60"/>
    </location>
</feature>
<evidence type="ECO:0000256" key="3">
    <source>
        <dbReference type="SAM" id="SignalP"/>
    </source>
</evidence>
<keyword evidence="2" id="KW-0812">Transmembrane</keyword>
<sequence>MWSLPMCGVVMTCPTASSSSCMPCAALPVATPAQRLQVSLVHTLKWTLALLVCVWAVCRLRRARQQPRRRLKGFPVPEDYRAAGVIFYTVDELQNVGQMLLAVEDRKVSLRELGVGSGSGQKRVLLFPQGKREQEDAGFVATARREFIEETGDPTSLSGYLEGNALSTWFPAAKMGVVFCEVPASAAEPFSQRAPAPQPRPRRQQPRQQEKQSQQKKPWPLQPVWVDVSSLRSALKSSTGQVATTIGLFHLFPVTRKFFLLDEVSDWLGISRSRRK</sequence>
<dbReference type="SUPFAM" id="SSF55811">
    <property type="entry name" value="Nudix"/>
    <property type="match status" value="1"/>
</dbReference>
<organism evidence="4 5">
    <name type="scientific">Symbiodinium necroappetens</name>
    <dbReference type="NCBI Taxonomy" id="1628268"/>
    <lineage>
        <taxon>Eukaryota</taxon>
        <taxon>Sar</taxon>
        <taxon>Alveolata</taxon>
        <taxon>Dinophyceae</taxon>
        <taxon>Suessiales</taxon>
        <taxon>Symbiodiniaceae</taxon>
        <taxon>Symbiodinium</taxon>
    </lineage>
</organism>
<reference evidence="4" key="1">
    <citation type="submission" date="2021-02" db="EMBL/GenBank/DDBJ databases">
        <authorList>
            <person name="Dougan E. K."/>
            <person name="Rhodes N."/>
            <person name="Thang M."/>
            <person name="Chan C."/>
        </authorList>
    </citation>
    <scope>NUCLEOTIDE SEQUENCE</scope>
</reference>
<keyword evidence="3" id="KW-0732">Signal</keyword>
<keyword evidence="5" id="KW-1185">Reference proteome</keyword>
<evidence type="ECO:0000313" key="5">
    <source>
        <dbReference type="Proteomes" id="UP000601435"/>
    </source>
</evidence>
<evidence type="ECO:0008006" key="6">
    <source>
        <dbReference type="Google" id="ProtNLM"/>
    </source>
</evidence>
<keyword evidence="2" id="KW-1133">Transmembrane helix</keyword>
<proteinExistence type="predicted"/>
<keyword evidence="2" id="KW-0472">Membrane</keyword>
<name>A0A812NL62_9DINO</name>
<accession>A0A812NL62</accession>
<dbReference type="InterPro" id="IPR015797">
    <property type="entry name" value="NUDIX_hydrolase-like_dom_sf"/>
</dbReference>
<dbReference type="Proteomes" id="UP000601435">
    <property type="component" value="Unassembled WGS sequence"/>
</dbReference>
<evidence type="ECO:0000256" key="1">
    <source>
        <dbReference type="SAM" id="MobiDB-lite"/>
    </source>
</evidence>
<gene>
    <name evidence="4" type="ORF">SNEC2469_LOCUS7191</name>
</gene>
<comment type="caution">
    <text evidence="4">The sequence shown here is derived from an EMBL/GenBank/DDBJ whole genome shotgun (WGS) entry which is preliminary data.</text>
</comment>
<evidence type="ECO:0000256" key="2">
    <source>
        <dbReference type="SAM" id="Phobius"/>
    </source>
</evidence>
<protein>
    <recommendedName>
        <fullName evidence="6">Nudix hydrolase domain-containing protein</fullName>
    </recommendedName>
</protein>
<dbReference type="EMBL" id="CAJNJA010012289">
    <property type="protein sequence ID" value="CAE7293372.1"/>
    <property type="molecule type" value="Genomic_DNA"/>
</dbReference>
<dbReference type="AlphaFoldDB" id="A0A812NL62"/>
<feature type="chain" id="PRO_5032869556" description="Nudix hydrolase domain-containing protein" evidence="3">
    <location>
        <begin position="19"/>
        <end position="276"/>
    </location>
</feature>
<evidence type="ECO:0000313" key="4">
    <source>
        <dbReference type="EMBL" id="CAE7293372.1"/>
    </source>
</evidence>
<feature type="region of interest" description="Disordered" evidence="1">
    <location>
        <begin position="189"/>
        <end position="219"/>
    </location>
</feature>
<dbReference type="OrthoDB" id="10260614at2759"/>